<organism evidence="2 3">
    <name type="scientific">Paramecium sonneborni</name>
    <dbReference type="NCBI Taxonomy" id="65129"/>
    <lineage>
        <taxon>Eukaryota</taxon>
        <taxon>Sar</taxon>
        <taxon>Alveolata</taxon>
        <taxon>Ciliophora</taxon>
        <taxon>Intramacronucleata</taxon>
        <taxon>Oligohymenophorea</taxon>
        <taxon>Peniculida</taxon>
        <taxon>Parameciidae</taxon>
        <taxon>Paramecium</taxon>
    </lineage>
</organism>
<keyword evidence="1" id="KW-1133">Transmembrane helix</keyword>
<dbReference type="Proteomes" id="UP000692954">
    <property type="component" value="Unassembled WGS sequence"/>
</dbReference>
<comment type="caution">
    <text evidence="2">The sequence shown here is derived from an EMBL/GenBank/DDBJ whole genome shotgun (WGS) entry which is preliminary data.</text>
</comment>
<keyword evidence="1" id="KW-0472">Membrane</keyword>
<keyword evidence="1" id="KW-0812">Transmembrane</keyword>
<dbReference type="AlphaFoldDB" id="A0A8S1RV88"/>
<dbReference type="EMBL" id="CAJJDN010000423">
    <property type="protein sequence ID" value="CAD8131247.1"/>
    <property type="molecule type" value="Genomic_DNA"/>
</dbReference>
<reference evidence="2" key="1">
    <citation type="submission" date="2021-01" db="EMBL/GenBank/DDBJ databases">
        <authorList>
            <consortium name="Genoscope - CEA"/>
            <person name="William W."/>
        </authorList>
    </citation>
    <scope>NUCLEOTIDE SEQUENCE</scope>
</reference>
<evidence type="ECO:0008006" key="4">
    <source>
        <dbReference type="Google" id="ProtNLM"/>
    </source>
</evidence>
<protein>
    <recommendedName>
        <fullName evidence="4">Transmembrane protein</fullName>
    </recommendedName>
</protein>
<name>A0A8S1RV88_9CILI</name>
<sequence length="291" mass="34595">MEYYITIGLLLSVVISLPITYNIFPNENIFLNSLVYDIEVQGENFDEKNVNGLNIELLKEIKLENQQPYEFNGKEKLFSLNLNENDDDIDIMLLNNRSIECLYLIKNYIQDDEIIMRQNLCQIKLNYSDCFQLHKFDQQIYIVQCRFNQNNTILQILNQSQVFDEIIIPIQWQCQSDSILNKQFLIVFNKQCQTTILYSIQIINLSFTDFLEYDLTQIKGFSENNQQITDVLSNTKDFILIIYTNEVWNLQMKQKNINLIYKSSKFNIKKLLTIQRPNTKHIILENEETNY</sequence>
<evidence type="ECO:0000256" key="1">
    <source>
        <dbReference type="SAM" id="Phobius"/>
    </source>
</evidence>
<feature type="transmembrane region" description="Helical" evidence="1">
    <location>
        <begin position="7"/>
        <end position="24"/>
    </location>
</feature>
<accession>A0A8S1RV88</accession>
<keyword evidence="3" id="KW-1185">Reference proteome</keyword>
<proteinExistence type="predicted"/>
<evidence type="ECO:0000313" key="3">
    <source>
        <dbReference type="Proteomes" id="UP000692954"/>
    </source>
</evidence>
<gene>
    <name evidence="2" type="ORF">PSON_ATCC_30995.1.T4230002</name>
</gene>
<evidence type="ECO:0000313" key="2">
    <source>
        <dbReference type="EMBL" id="CAD8131247.1"/>
    </source>
</evidence>